<feature type="repeat" description="NHL" evidence="3">
    <location>
        <begin position="2176"/>
        <end position="2211"/>
    </location>
</feature>
<dbReference type="Pfam" id="PF01436">
    <property type="entry name" value="NHL"/>
    <property type="match status" value="2"/>
</dbReference>
<dbReference type="InterPro" id="IPR059226">
    <property type="entry name" value="Choice_anch_Q_dom"/>
</dbReference>
<feature type="domain" description="LTD" evidence="5">
    <location>
        <begin position="407"/>
        <end position="529"/>
    </location>
</feature>
<evidence type="ECO:0000256" key="2">
    <source>
        <dbReference type="ARBA" id="ARBA00022737"/>
    </source>
</evidence>
<accession>A0A9X1VQH8</accession>
<dbReference type="Proteomes" id="UP001139369">
    <property type="component" value="Unassembled WGS sequence"/>
</dbReference>
<dbReference type="Gene3D" id="2.120.10.30">
    <property type="entry name" value="TolB, C-terminal domain"/>
    <property type="match status" value="3"/>
</dbReference>
<dbReference type="PANTHER" id="PTHR13833">
    <property type="match status" value="1"/>
</dbReference>
<sequence length="2853" mass="297517">MKKITFLLVTIFSFLTGVLQAQDGYTYTLVNNGTNSFTIAAVPNASANNFATVIQSYGITVIVPDGVTLSITSSLGSGASATFFNGTDVAQPTIDGYLITETLGTPAIISAPSAATNTTMITVQVNGSPADGTIYLLANNSALATSVTPLKSFMMADMEDDAAPGYLNKVDPNATALTSPFSFDFASVVPNGAPGITGTLAGQTVNDNATVSPFSTITTSDADGDNLSATITLDNNAKGVLTGTYLIGTGPYTIASTTPADLQTKLRALSFNPTDNRTTTSETTTFTVDINDGTTTASNNTTTVISSAVAPTVSSLFPTDDATSVLLASNLEITFSENVTKGTGNITIYDAEDDSVVEAIDVNTAAVSITNAVVTINPITDLAYNKSYYVQIAATAFKDAADNTFAGVTDQTSWSFTTPKPLANIVISEIMYNTPESGIDVYEYIELYNAGTATVDLTGYTFSQGVTHTFTTGSIGVGEYFVIAINATKLDEAFGDGTADAQWTSGSLSNGGEDIELLDNLSRVVDYVNYDDNTPWPTGADGDGPSIELRDVTFDNNVAANWSSSTDPRDIRTNVHENYGNNLLMTGTPGAAAIFIKPDANNILYVNKNAITTGEGDSWANAIPELADALVWAQNNKANFTTTPLQVWVAGGTYIPMYSPEDGANFGTNQGRDNAFLLVNNVQLYGGFAGTETLLTDRDLSLTANKTILSGDIGTIDVNTDNCYHVVISTGAIGTARLDGFTVTGGFTSGSSNLTVNNEYVLRIRGGGMYNNNSSPTITNTTFIGNTATNNGGGMYNDNNSSPTITNTTFIGNTSAKSGGGMYNKNNSSPTITNSTFSGNTATNDGGGMFNDTFSIKVYNSIITGTVYDGISSPVYKNSIIADKSYDNTGAATTTNLTATDLFKDPTNGDYSLNKYSPAINAGDNTLYTGTIATDKDLAGNARLFAGTPDPDVIDLGAYEFQAEPLKITPTNGILYVNKTATGNKTGDSWANAIPELADALIWAHNNKANFTTTPLQIWVAGGTYKPMYSPEDGVNFGTDQSRDNVFLMVNNVQLYGGFAGTETLLTDRDLSLTVNKTILSGDIGTVDDTADNTYHVVISINDVGTARLDGFTINDGLGNGSSNLTVNSIRIYRFRGGGMVNYKSSPLIINSTFSENTTSSLGGGMYNYDNSSPTIINSIFSSNRSTDYGGGMYNSYDSSPTITNTTFSGNTANSGGGMYNSNSSPKVYNSIITGTVYDGISSPVYKNSIIADKSYDNTGAATTTNLTATDIFKDSANGDYSLNAFSPAINAGDNTLYTGTIATDKDLAGNARLFDGLSNDDKIDIGAYEFQAEPINITPTDNIVYVNKNVTAGNKTGDSWENAVPELADALVWANKKKTNFTSTPLQIWVSGGTYKPMYSPEDGKNFVSDGRNNSFLLVNNVQLYGGFAGTENTLAERDLSLTANKTILSGDLGILDATADNAYHVMVSAGDIGIARLDGFTISSGYADSNAPALLINTKEVYSCSGAGIYNSESAPFYTNLSIKENSCTESGGGIFSYKSTPSLTNVTLTNNQAKDGGGMANQFHSSATLLNVSILNNSATTKGSGMYNVDESDATLINVTLAGNRATVESQLDGVGCEGESTVAFKNSIIWDDISGEYTAHYSLVKGKSETTDGNINATGLTEANIFNDPTNGDFSLKNDSTNPTINSGDNSLYTGTLATDKDLAGNARLFVGIPDPAIIDLGAYELQTEPTIKIRSTSPADDATGVSPISNLTLTFYESIVKGTGNITVHDASNDATVETIAVTSGNVSITDKMVTINPTVNLAYNKSYYIQIAATAFKDGADNNFVGILDKITWSFATKTNVAPTFTSVPVTSVNENAAYSYTITTNDIDGDGQIVTATTSPSWLTLTSTTTVSTLAGSGTGDFSDGTGTAAQFKFPQGVAIDASGTIYVADSGNRRIRKITPAGVVTTLAGGTIGSADGTGTAAQFKYPVGIAIDASGIIYVSDADAGNIRKITPEGVVTTLAGGKGAYSFADGIGTEAGFNQPNGIAVDAAGNLYVADSQNHRIRKITPDGVVTTFAGSNTYGSADGTGAAAQFDRPNGIAIDAAGNLYVADIANNKIRKISSDGVVTTLAEIGLADTGSNFNVSYGITLDAENNVYVTDLNKKILKITPDGVVTTLAGSTYGFADGSGTAAQFKSPYGVAVDASGTVYVADQFNNRIRKITQTNFKLTGTPTAEDIGDNNVVLQVSDGKATKTQSFTISVKDITAPTITSTSPADDATGVSPISNLTLTFNESIVKGTGNITVHDASNDATVETIAATSGNVSITGNVVTINPTTNLLKSKNYYLQIGSTAFKDIANNNFAGISDKTTWNFATELKATPTISFADFTKTYGDTAFDLAATSTSSATVMYSVVAGGTGEVNLSGKNITLVNAGTVTLKASVAENANYLAAEKEIILTINKATSVLSAEAVQTFTYDGTLKNVIASLNHSETTLTYSPSQGYTDAGSYAITVSAAATTNYTAASASVTLAIDKATQTGLEFSDGIFTYDGTAKSIAVTGMSNDATVVYENNGSINAGVYSVKATVSRANYQDAVLTATVTINKATSILSAEAVQTFTYDGTLKNVIASLNHSETTLTYSPSQGYTDAGSYAITVSAAATTNYTAASASVTLAIDKAIQTGLVFSDGIFTYDGTAKSIGVTGMASDATVVYQDNDKTDAGVYSVNATVSRPNYQDAVLNATLTINKATSVITAVAVQTFTYDGTLKNVIASLNHSETTLTYSPSQGYTDAGSYAITVSAAATTNYTAASASVTLAIDKAIQTGLVFSDGIFTYDGTAKSIGVTGMASDATVVYQDNDKTDAGVYSVNA</sequence>
<dbReference type="PROSITE" id="PS51841">
    <property type="entry name" value="LTD"/>
    <property type="match status" value="1"/>
</dbReference>
<evidence type="ECO:0000313" key="6">
    <source>
        <dbReference type="EMBL" id="MCI2228835.1"/>
    </source>
</evidence>
<dbReference type="InterPro" id="IPR032812">
    <property type="entry name" value="SbsA_Ig"/>
</dbReference>
<dbReference type="Pfam" id="PF00932">
    <property type="entry name" value="LTD"/>
    <property type="match status" value="1"/>
</dbReference>
<dbReference type="PROSITE" id="PS51125">
    <property type="entry name" value="NHL"/>
    <property type="match status" value="5"/>
</dbReference>
<name>A0A9X1VQH8_9FLAO</name>
<keyword evidence="2" id="KW-0677">Repeat</keyword>
<evidence type="ECO:0000256" key="4">
    <source>
        <dbReference type="SAM" id="SignalP"/>
    </source>
</evidence>
<dbReference type="InterPro" id="IPR001322">
    <property type="entry name" value="Lamin_tail_dom"/>
</dbReference>
<dbReference type="SMART" id="SM00710">
    <property type="entry name" value="PbH1"/>
    <property type="match status" value="9"/>
</dbReference>
<evidence type="ECO:0000259" key="5">
    <source>
        <dbReference type="PROSITE" id="PS51841"/>
    </source>
</evidence>
<gene>
    <name evidence="6" type="ORF">MC378_06615</name>
</gene>
<feature type="non-terminal residue" evidence="6">
    <location>
        <position position="2853"/>
    </location>
</feature>
<dbReference type="InterPro" id="IPR001258">
    <property type="entry name" value="NHL_repeat"/>
</dbReference>
<feature type="repeat" description="NHL" evidence="3">
    <location>
        <begin position="2016"/>
        <end position="2057"/>
    </location>
</feature>
<dbReference type="Pfam" id="PF18887">
    <property type="entry name" value="MBG_3"/>
    <property type="match status" value="2"/>
</dbReference>
<dbReference type="InterPro" id="IPR012334">
    <property type="entry name" value="Pectin_lyas_fold"/>
</dbReference>
<dbReference type="Gene3D" id="2.60.40.2060">
    <property type="match status" value="3"/>
</dbReference>
<feature type="repeat" description="NHL" evidence="3">
    <location>
        <begin position="1967"/>
        <end position="2002"/>
    </location>
</feature>
<feature type="repeat" description="NHL" evidence="3">
    <location>
        <begin position="1914"/>
        <end position="1949"/>
    </location>
</feature>
<dbReference type="Gene3D" id="2.160.20.10">
    <property type="entry name" value="Single-stranded right-handed beta-helix, Pectin lyase-like"/>
    <property type="match status" value="2"/>
</dbReference>
<evidence type="ECO:0000256" key="3">
    <source>
        <dbReference type="PROSITE-ProRule" id="PRU00504"/>
    </source>
</evidence>
<evidence type="ECO:0000313" key="7">
    <source>
        <dbReference type="Proteomes" id="UP001139369"/>
    </source>
</evidence>
<dbReference type="SUPFAM" id="SSF101898">
    <property type="entry name" value="NHL repeat"/>
    <property type="match status" value="1"/>
</dbReference>
<dbReference type="NCBIfam" id="NF041518">
    <property type="entry name" value="choice_anch_Q"/>
    <property type="match status" value="2"/>
</dbReference>
<dbReference type="InterPro" id="IPR011050">
    <property type="entry name" value="Pectin_lyase_fold/virulence"/>
</dbReference>
<dbReference type="SUPFAM" id="SSF74853">
    <property type="entry name" value="Lamin A/C globular tail domain"/>
    <property type="match status" value="1"/>
</dbReference>
<dbReference type="Gene3D" id="2.60.40.1220">
    <property type="match status" value="2"/>
</dbReference>
<dbReference type="Pfam" id="PF13205">
    <property type="entry name" value="Big_5"/>
    <property type="match status" value="3"/>
</dbReference>
<dbReference type="EMBL" id="JAKQYM010000003">
    <property type="protein sequence ID" value="MCI2228835.1"/>
    <property type="molecule type" value="Genomic_DNA"/>
</dbReference>
<dbReference type="SUPFAM" id="SSF63829">
    <property type="entry name" value="Calcium-dependent phosphotriesterase"/>
    <property type="match status" value="1"/>
</dbReference>
<keyword evidence="7" id="KW-1185">Reference proteome</keyword>
<dbReference type="InterPro" id="IPR014755">
    <property type="entry name" value="Cu-Rt/internalin_Ig-like"/>
</dbReference>
<keyword evidence="1 4" id="KW-0732">Signal</keyword>
<comment type="caution">
    <text evidence="6">The sequence shown here is derived from an EMBL/GenBank/DDBJ whole genome shotgun (WGS) entry which is preliminary data.</text>
</comment>
<feature type="signal peptide" evidence="4">
    <location>
        <begin position="1"/>
        <end position="21"/>
    </location>
</feature>
<dbReference type="InterPro" id="IPR006626">
    <property type="entry name" value="PbH1"/>
</dbReference>
<proteinExistence type="predicted"/>
<dbReference type="SUPFAM" id="SSF51126">
    <property type="entry name" value="Pectin lyase-like"/>
    <property type="match status" value="3"/>
</dbReference>
<reference evidence="6" key="1">
    <citation type="submission" date="2022-02" db="EMBL/GenBank/DDBJ databases">
        <title>Polaribacter sp. MSW13, isolated from seawater.</title>
        <authorList>
            <person name="Kristyanto S."/>
            <person name="Jung J."/>
            <person name="Jeon C.O."/>
        </authorList>
    </citation>
    <scope>NUCLEOTIDE SEQUENCE</scope>
    <source>
        <strain evidence="6">MSW13</strain>
    </source>
</reference>
<dbReference type="PANTHER" id="PTHR13833:SF71">
    <property type="entry name" value="NHL DOMAIN-CONTAINING PROTEIN"/>
    <property type="match status" value="1"/>
</dbReference>
<dbReference type="InterPro" id="IPR036415">
    <property type="entry name" value="Lamin_tail_dom_sf"/>
</dbReference>
<dbReference type="CDD" id="cd14953">
    <property type="entry name" value="NHL_like_1"/>
    <property type="match status" value="1"/>
</dbReference>
<feature type="repeat" description="NHL" evidence="3">
    <location>
        <begin position="2076"/>
        <end position="2111"/>
    </location>
</feature>
<dbReference type="InterPro" id="IPR043772">
    <property type="entry name" value="MBG_3"/>
</dbReference>
<feature type="chain" id="PRO_5040915274" evidence="4">
    <location>
        <begin position="22"/>
        <end position="2853"/>
    </location>
</feature>
<organism evidence="6 7">
    <name type="scientific">Polaribacter marinus</name>
    <dbReference type="NCBI Taxonomy" id="2916838"/>
    <lineage>
        <taxon>Bacteria</taxon>
        <taxon>Pseudomonadati</taxon>
        <taxon>Bacteroidota</taxon>
        <taxon>Flavobacteriia</taxon>
        <taxon>Flavobacteriales</taxon>
        <taxon>Flavobacteriaceae</taxon>
    </lineage>
</organism>
<protein>
    <submittedName>
        <fullName evidence="6">Ig-like domain-containing protein</fullName>
    </submittedName>
</protein>
<dbReference type="RefSeq" id="WP_242177959.1">
    <property type="nucleotide sequence ID" value="NZ_JAKQYM010000003.1"/>
</dbReference>
<dbReference type="InterPro" id="IPR011042">
    <property type="entry name" value="6-blade_b-propeller_TolB-like"/>
</dbReference>
<evidence type="ECO:0000256" key="1">
    <source>
        <dbReference type="ARBA" id="ARBA00022729"/>
    </source>
</evidence>